<keyword evidence="1" id="KW-0812">Transmembrane</keyword>
<gene>
    <name evidence="2" type="ORF">RC62_2533</name>
</gene>
<comment type="caution">
    <text evidence="2">The sequence shown here is derived from an EMBL/GenBank/DDBJ whole genome shotgun (WGS) entry which is preliminary data.</text>
</comment>
<name>A0A0Q0RMW7_9FLAO</name>
<dbReference type="EMBL" id="JRLF01000015">
    <property type="protein sequence ID" value="KQB37367.1"/>
    <property type="molecule type" value="Genomic_DNA"/>
</dbReference>
<reference evidence="2 3" key="1">
    <citation type="submission" date="2014-09" db="EMBL/GenBank/DDBJ databases">
        <title>Genome sequence of Flavobacterium aquidurense RC62.</title>
        <authorList>
            <person name="Kim J.F."/>
            <person name="Kwak M.-J."/>
        </authorList>
    </citation>
    <scope>NUCLEOTIDE SEQUENCE [LARGE SCALE GENOMIC DNA]</scope>
    <source>
        <strain evidence="2 3">RC62</strain>
    </source>
</reference>
<evidence type="ECO:0000313" key="2">
    <source>
        <dbReference type="EMBL" id="KQB37367.1"/>
    </source>
</evidence>
<protein>
    <submittedName>
        <fullName evidence="2">Uncharacterized protein</fullName>
    </submittedName>
</protein>
<organism evidence="2 3">
    <name type="scientific">Flavobacterium aquidurense</name>
    <dbReference type="NCBI Taxonomy" id="362413"/>
    <lineage>
        <taxon>Bacteria</taxon>
        <taxon>Pseudomonadati</taxon>
        <taxon>Bacteroidota</taxon>
        <taxon>Flavobacteriia</taxon>
        <taxon>Flavobacteriales</taxon>
        <taxon>Flavobacteriaceae</taxon>
        <taxon>Flavobacterium</taxon>
    </lineage>
</organism>
<keyword evidence="1" id="KW-0472">Membrane</keyword>
<proteinExistence type="predicted"/>
<feature type="transmembrane region" description="Helical" evidence="1">
    <location>
        <begin position="7"/>
        <end position="28"/>
    </location>
</feature>
<sequence length="284" mass="33267">MNKYIKGCLVLIGIIITIIAIIVGLFFWSSNSRRKQAEIDGIKFSKECDSFKFITEQPEIQFAKFKKNEINILKFQILRKGIFIHDTLIKNGFNKEANSSEYKSIAIPYKEFLKTDTIVVTTQNKLHYYISGYHHYAYLHYGMNGYLGSHECRFSDYTTINNEVFASPVLFREYGWINPEISKHIHKISISDSIKYYSFAKKCKIKIEDADRILKEKRKNQVFRSTTIDGIEVGPKNNYYIFGEETESGTLPNDLVPRNLQHYVVKINCETGEYKRYKNYPFDE</sequence>
<accession>A0A0Q0RMW7</accession>
<dbReference type="PATRIC" id="fig|362413.3.peg.2478"/>
<dbReference type="STRING" id="362413.RC62_2533"/>
<keyword evidence="1" id="KW-1133">Transmembrane helix</keyword>
<dbReference type="Proteomes" id="UP000050443">
    <property type="component" value="Unassembled WGS sequence"/>
</dbReference>
<dbReference type="OrthoDB" id="1247175at2"/>
<evidence type="ECO:0000313" key="3">
    <source>
        <dbReference type="Proteomes" id="UP000050443"/>
    </source>
</evidence>
<evidence type="ECO:0000256" key="1">
    <source>
        <dbReference type="SAM" id="Phobius"/>
    </source>
</evidence>
<dbReference type="AlphaFoldDB" id="A0A0Q0RMW7"/>
<dbReference type="RefSeq" id="WP_055098107.1">
    <property type="nucleotide sequence ID" value="NZ_JRLF01000015.1"/>
</dbReference>